<dbReference type="OrthoDB" id="9804077at2"/>
<dbReference type="EMBL" id="CP046052">
    <property type="protein sequence ID" value="QGM47721.1"/>
    <property type="molecule type" value="Genomic_DNA"/>
</dbReference>
<evidence type="ECO:0000256" key="5">
    <source>
        <dbReference type="ARBA" id="ARBA00023274"/>
    </source>
</evidence>
<feature type="domain" description="S1 motif" evidence="8">
    <location>
        <begin position="31"/>
        <end position="97"/>
    </location>
</feature>
<keyword evidence="4 7" id="KW-0689">Ribosomal protein</keyword>
<dbReference type="PANTHER" id="PTHR10724:SF7">
    <property type="entry name" value="SMALL RIBOSOMAL SUBUNIT PROTEIN BS1C"/>
    <property type="match status" value="1"/>
</dbReference>
<dbReference type="Gene3D" id="2.40.50.140">
    <property type="entry name" value="Nucleic acid-binding proteins"/>
    <property type="match status" value="5"/>
</dbReference>
<name>A0A6B8KKP9_9HYPH</name>
<dbReference type="NCBIfam" id="TIGR00717">
    <property type="entry name" value="rpsA"/>
    <property type="match status" value="1"/>
</dbReference>
<dbReference type="RefSeq" id="WP_136494375.1">
    <property type="nucleotide sequence ID" value="NZ_CP046052.1"/>
</dbReference>
<evidence type="ECO:0000256" key="1">
    <source>
        <dbReference type="ARBA" id="ARBA00006767"/>
    </source>
</evidence>
<sequence>MSSATAQRAPSRDDFAALLDESYGGSDALEGSVIKGRVVGIEKDVAVIDIGLKTEGRVPLKEFTGFGRDPAPQVGEEVEVYLERIENALGEAVISREKARREESWVKLEKAFESNEKVEGVIFNQVKGGFTVDLDSAVAFLPRSQVDIRPIRDAAPLMNVPQPFHILKMDRRRGNIVVSRRTVLEESRAEQRHEIVANLEEGQVIEGVVKNITDYGAFVDLGGIDGLLHVTDIAWRRVNHPSEVLTIGQTVRVKIIKINHETHRISLGMKQLLEDPWQGIEAKYPIGAKFHGRVTNITDYGAFVELEPGIEGLVHVSEMSWTKKNVHPGKIVSTSQEVDVQVLEVDPVKRRISLGLKQCLQNPWEAFAEKHPVGSIVEGEVKNKTEFGLFIGLDGDVDGMVHLSDLDWNRPGEQVIEEYKKGDVIKAQVLDVDIEKERISLGVKQLAGDPFATASVEDGGTVEIKKGAVVTSEVIEVKESGIDVKIVGTDLTTFVKRAELARDRADQRPERFAVGEKVDVRVTLFDRKARKIAVSIKALEMAEEKEAIAQYGSADSGASLGDILGAALKAREGEAAKKKGKGEE</sequence>
<dbReference type="InterPro" id="IPR050437">
    <property type="entry name" value="Ribos_protein_bS1-like"/>
</dbReference>
<feature type="domain" description="S1 motif" evidence="8">
    <location>
        <begin position="467"/>
        <end position="537"/>
    </location>
</feature>
<dbReference type="KEGG" id="mhey:H2LOC_019720"/>
<evidence type="ECO:0000259" key="8">
    <source>
        <dbReference type="PROSITE" id="PS50126"/>
    </source>
</evidence>
<keyword evidence="3 7" id="KW-0694">RNA-binding</keyword>
<evidence type="ECO:0000256" key="6">
    <source>
        <dbReference type="ARBA" id="ARBA00025604"/>
    </source>
</evidence>
<dbReference type="InterPro" id="IPR035104">
    <property type="entry name" value="Ribosomal_protein_S1-like"/>
</dbReference>
<dbReference type="GO" id="GO:0022627">
    <property type="term" value="C:cytosolic small ribosomal subunit"/>
    <property type="evidence" value="ECO:0007669"/>
    <property type="project" value="TreeGrafter"/>
</dbReference>
<dbReference type="CDD" id="cd05688">
    <property type="entry name" value="S1_RPS1_repeat_ec3"/>
    <property type="match status" value="1"/>
</dbReference>
<evidence type="ECO:0000256" key="2">
    <source>
        <dbReference type="ARBA" id="ARBA00022737"/>
    </source>
</evidence>
<dbReference type="CDD" id="cd05687">
    <property type="entry name" value="S1_RPS1_repeat_ec1_hs1"/>
    <property type="match status" value="1"/>
</dbReference>
<dbReference type="Pfam" id="PF00575">
    <property type="entry name" value="S1"/>
    <property type="match status" value="6"/>
</dbReference>
<dbReference type="FunFam" id="2.40.50.140:FF:000011">
    <property type="entry name" value="30S ribosomal protein S1"/>
    <property type="match status" value="1"/>
</dbReference>
<organism evidence="9 10">
    <name type="scientific">Methylocystis heyeri</name>
    <dbReference type="NCBI Taxonomy" id="391905"/>
    <lineage>
        <taxon>Bacteria</taxon>
        <taxon>Pseudomonadati</taxon>
        <taxon>Pseudomonadota</taxon>
        <taxon>Alphaproteobacteria</taxon>
        <taxon>Hyphomicrobiales</taxon>
        <taxon>Methylocystaceae</taxon>
        <taxon>Methylocystis</taxon>
    </lineage>
</organism>
<evidence type="ECO:0000256" key="7">
    <source>
        <dbReference type="PIRNR" id="PIRNR002111"/>
    </source>
</evidence>
<feature type="domain" description="S1 motif" evidence="8">
    <location>
        <begin position="374"/>
        <end position="444"/>
    </location>
</feature>
<feature type="domain" description="S1 motif" evidence="8">
    <location>
        <begin position="202"/>
        <end position="270"/>
    </location>
</feature>
<dbReference type="FunFam" id="2.40.50.140:FF:000018">
    <property type="entry name" value="30S ribosomal protein S1"/>
    <property type="match status" value="1"/>
</dbReference>
<dbReference type="NCBIfam" id="NF004955">
    <property type="entry name" value="PRK06299.1-5"/>
    <property type="match status" value="1"/>
</dbReference>
<dbReference type="PROSITE" id="PS50126">
    <property type="entry name" value="S1"/>
    <property type="match status" value="6"/>
</dbReference>
<dbReference type="NCBIfam" id="NF004952">
    <property type="entry name" value="PRK06299.1-2"/>
    <property type="match status" value="1"/>
</dbReference>
<evidence type="ECO:0000256" key="3">
    <source>
        <dbReference type="ARBA" id="ARBA00022884"/>
    </source>
</evidence>
<dbReference type="GO" id="GO:0006412">
    <property type="term" value="P:translation"/>
    <property type="evidence" value="ECO:0007669"/>
    <property type="project" value="InterPro"/>
</dbReference>
<keyword evidence="10" id="KW-1185">Reference proteome</keyword>
<dbReference type="SMART" id="SM00316">
    <property type="entry name" value="S1"/>
    <property type="match status" value="6"/>
</dbReference>
<dbReference type="PANTHER" id="PTHR10724">
    <property type="entry name" value="30S RIBOSOMAL PROTEIN S1"/>
    <property type="match status" value="1"/>
</dbReference>
<protein>
    <recommendedName>
        <fullName evidence="7">30S ribosomal protein S1</fullName>
    </recommendedName>
</protein>
<evidence type="ECO:0000313" key="10">
    <source>
        <dbReference type="Proteomes" id="UP000309061"/>
    </source>
</evidence>
<dbReference type="SUPFAM" id="SSF50249">
    <property type="entry name" value="Nucleic acid-binding proteins"/>
    <property type="match status" value="6"/>
</dbReference>
<dbReference type="Proteomes" id="UP000309061">
    <property type="component" value="Chromosome"/>
</dbReference>
<evidence type="ECO:0000313" key="9">
    <source>
        <dbReference type="EMBL" id="QGM47721.1"/>
    </source>
</evidence>
<evidence type="ECO:0000256" key="4">
    <source>
        <dbReference type="ARBA" id="ARBA00022980"/>
    </source>
</evidence>
<dbReference type="InterPro" id="IPR012340">
    <property type="entry name" value="NA-bd_OB-fold"/>
</dbReference>
<comment type="similarity">
    <text evidence="1 7">Belongs to the bacterial ribosomal protein bS1 family.</text>
</comment>
<feature type="domain" description="S1 motif" evidence="8">
    <location>
        <begin position="287"/>
        <end position="357"/>
    </location>
</feature>
<dbReference type="GO" id="GO:0003729">
    <property type="term" value="F:mRNA binding"/>
    <property type="evidence" value="ECO:0007669"/>
    <property type="project" value="TreeGrafter"/>
</dbReference>
<proteinExistence type="inferred from homology"/>
<dbReference type="PRINTS" id="PR00681">
    <property type="entry name" value="RIBOSOMALS1"/>
</dbReference>
<dbReference type="GO" id="GO:0003735">
    <property type="term" value="F:structural constituent of ribosome"/>
    <property type="evidence" value="ECO:0007669"/>
    <property type="project" value="InterPro"/>
</dbReference>
<keyword evidence="2" id="KW-0677">Repeat</keyword>
<dbReference type="InterPro" id="IPR000110">
    <property type="entry name" value="Ribosomal_bS1"/>
</dbReference>
<dbReference type="InterPro" id="IPR003029">
    <property type="entry name" value="S1_domain"/>
</dbReference>
<comment type="function">
    <text evidence="6 7">Binds mRNA; thus facilitating recognition of the initiation point. It is needed to translate mRNA with a short Shine-Dalgarno (SD) purine-rich sequence.</text>
</comment>
<dbReference type="CDD" id="cd04465">
    <property type="entry name" value="S1_RPS1_repeat_ec2_hs2"/>
    <property type="match status" value="1"/>
</dbReference>
<accession>A0A6B8KKP9</accession>
<dbReference type="PIRSF" id="PIRSF002111">
    <property type="entry name" value="RpsA"/>
    <property type="match status" value="1"/>
</dbReference>
<keyword evidence="5 7" id="KW-0687">Ribonucleoprotein</keyword>
<reference evidence="9 10" key="1">
    <citation type="submission" date="2019-11" db="EMBL/GenBank/DDBJ databases">
        <title>The genome sequence of Methylocystis heyeri.</title>
        <authorList>
            <person name="Oshkin I.Y."/>
            <person name="Miroshnikov K."/>
            <person name="Dedysh S.N."/>
        </authorList>
    </citation>
    <scope>NUCLEOTIDE SEQUENCE [LARGE SCALE GENOMIC DNA]</scope>
    <source>
        <strain evidence="9 10">H2</strain>
    </source>
</reference>
<dbReference type="CDD" id="cd05691">
    <property type="entry name" value="S1_RPS1_repeat_ec6"/>
    <property type="match status" value="1"/>
</dbReference>
<gene>
    <name evidence="9" type="primary">rpsA</name>
    <name evidence="9" type="ORF">H2LOC_019720</name>
</gene>
<dbReference type="AlphaFoldDB" id="A0A6B8KKP9"/>
<feature type="domain" description="S1 motif" evidence="8">
    <location>
        <begin position="115"/>
        <end position="181"/>
    </location>
</feature>